<protein>
    <submittedName>
        <fullName evidence="1">Uncharacterized protein</fullName>
    </submittedName>
</protein>
<proteinExistence type="predicted"/>
<evidence type="ECO:0000313" key="2">
    <source>
        <dbReference type="Proteomes" id="UP000242180"/>
    </source>
</evidence>
<dbReference type="EMBL" id="MCGN01000007">
    <property type="protein sequence ID" value="ORY94955.1"/>
    <property type="molecule type" value="Genomic_DNA"/>
</dbReference>
<keyword evidence="2" id="KW-1185">Reference proteome</keyword>
<reference evidence="1 2" key="1">
    <citation type="submission" date="2016-07" db="EMBL/GenBank/DDBJ databases">
        <title>Pervasive Adenine N6-methylation of Active Genes in Fungi.</title>
        <authorList>
            <consortium name="DOE Joint Genome Institute"/>
            <person name="Mondo S.J."/>
            <person name="Dannebaum R.O."/>
            <person name="Kuo R.C."/>
            <person name="Labutti K."/>
            <person name="Haridas S."/>
            <person name="Kuo A."/>
            <person name="Salamov A."/>
            <person name="Ahrendt S.R."/>
            <person name="Lipzen A."/>
            <person name="Sullivan W."/>
            <person name="Andreopoulos W.B."/>
            <person name="Clum A."/>
            <person name="Lindquist E."/>
            <person name="Daum C."/>
            <person name="Ramamoorthy G.K."/>
            <person name="Gryganskyi A."/>
            <person name="Culley D."/>
            <person name="Magnuson J.K."/>
            <person name="James T.Y."/>
            <person name="O'Malley M.A."/>
            <person name="Stajich J.E."/>
            <person name="Spatafora J.W."/>
            <person name="Visel A."/>
            <person name="Grigoriev I.V."/>
        </authorList>
    </citation>
    <scope>NUCLEOTIDE SEQUENCE [LARGE SCALE GENOMIC DNA]</scope>
    <source>
        <strain evidence="1 2">NRRL 2496</strain>
    </source>
</reference>
<organism evidence="1 2">
    <name type="scientific">Syncephalastrum racemosum</name>
    <name type="common">Filamentous fungus</name>
    <dbReference type="NCBI Taxonomy" id="13706"/>
    <lineage>
        <taxon>Eukaryota</taxon>
        <taxon>Fungi</taxon>
        <taxon>Fungi incertae sedis</taxon>
        <taxon>Mucoromycota</taxon>
        <taxon>Mucoromycotina</taxon>
        <taxon>Mucoromycetes</taxon>
        <taxon>Mucorales</taxon>
        <taxon>Syncephalastraceae</taxon>
        <taxon>Syncephalastrum</taxon>
    </lineage>
</organism>
<evidence type="ECO:0000313" key="1">
    <source>
        <dbReference type="EMBL" id="ORY94955.1"/>
    </source>
</evidence>
<comment type="caution">
    <text evidence="1">The sequence shown here is derived from an EMBL/GenBank/DDBJ whole genome shotgun (WGS) entry which is preliminary data.</text>
</comment>
<dbReference type="InParanoid" id="A0A1X2H8S3"/>
<gene>
    <name evidence="1" type="ORF">BCR43DRAFT_494876</name>
</gene>
<accession>A0A1X2H8S3</accession>
<name>A0A1X2H8S3_SYNRA</name>
<dbReference type="AlphaFoldDB" id="A0A1X2H8S3"/>
<sequence length="72" mass="7976">MYDIQDTMNVSLLPVISALLVNVNCLKLMVSISLPAISLSMCFNKEDKEPPTLQAVYGTYILTSAYCQMIQS</sequence>
<dbReference type="Proteomes" id="UP000242180">
    <property type="component" value="Unassembled WGS sequence"/>
</dbReference>